<dbReference type="Pfam" id="PF12796">
    <property type="entry name" value="Ank_2"/>
    <property type="match status" value="3"/>
</dbReference>
<organism evidence="6 7">
    <name type="scientific">Purpureocillium lilacinum</name>
    <name type="common">Paecilomyces lilacinus</name>
    <dbReference type="NCBI Taxonomy" id="33203"/>
    <lineage>
        <taxon>Eukaryota</taxon>
        <taxon>Fungi</taxon>
        <taxon>Dikarya</taxon>
        <taxon>Ascomycota</taxon>
        <taxon>Pezizomycotina</taxon>
        <taxon>Sordariomycetes</taxon>
        <taxon>Hypocreomycetidae</taxon>
        <taxon>Hypocreales</taxon>
        <taxon>Ophiocordycipitaceae</taxon>
        <taxon>Purpureocillium</taxon>
    </lineage>
</organism>
<dbReference type="Pfam" id="PF00023">
    <property type="entry name" value="Ank"/>
    <property type="match status" value="1"/>
</dbReference>
<comment type="caution">
    <text evidence="6">The sequence shown here is derived from an EMBL/GenBank/DDBJ whole genome shotgun (WGS) entry which is preliminary data.</text>
</comment>
<proteinExistence type="predicted"/>
<dbReference type="InterPro" id="IPR056884">
    <property type="entry name" value="NPHP3-like_N"/>
</dbReference>
<evidence type="ECO:0000313" key="7">
    <source>
        <dbReference type="Proteomes" id="UP000078340"/>
    </source>
</evidence>
<evidence type="ECO:0000313" key="6">
    <source>
        <dbReference type="EMBL" id="OAQ89061.1"/>
    </source>
</evidence>
<gene>
    <name evidence="6" type="ORF">VFPFJ_07526</name>
</gene>
<dbReference type="InterPro" id="IPR038305">
    <property type="entry name" value="HeLo_sf"/>
</dbReference>
<dbReference type="Gene3D" id="1.25.40.20">
    <property type="entry name" value="Ankyrin repeat-containing domain"/>
    <property type="match status" value="4"/>
</dbReference>
<feature type="repeat" description="ANK" evidence="2">
    <location>
        <begin position="928"/>
        <end position="960"/>
    </location>
</feature>
<evidence type="ECO:0000259" key="4">
    <source>
        <dbReference type="Pfam" id="PF14479"/>
    </source>
</evidence>
<dbReference type="InterPro" id="IPR039323">
    <property type="entry name" value="ANKRD_45/46/60"/>
</dbReference>
<dbReference type="SMART" id="SM00248">
    <property type="entry name" value="ANK"/>
    <property type="match status" value="6"/>
</dbReference>
<dbReference type="PANTHER" id="PTHR22677:SF4">
    <property type="entry name" value="USHER SYNDROME TYPE-1G PROTEIN-LIKE PROTEIN"/>
    <property type="match status" value="1"/>
</dbReference>
<dbReference type="Proteomes" id="UP000078340">
    <property type="component" value="Unassembled WGS sequence"/>
</dbReference>
<keyword evidence="1" id="KW-0677">Repeat</keyword>
<dbReference type="SUPFAM" id="SSF52540">
    <property type="entry name" value="P-loop containing nucleoside triphosphate hydrolases"/>
    <property type="match status" value="1"/>
</dbReference>
<dbReference type="Pfam" id="PF14479">
    <property type="entry name" value="HeLo"/>
    <property type="match status" value="1"/>
</dbReference>
<dbReference type="Gene3D" id="1.20.120.1020">
    <property type="entry name" value="Prion-inhibition and propagation, HeLo domain"/>
    <property type="match status" value="1"/>
</dbReference>
<protein>
    <submittedName>
        <fullName evidence="6">Ankyrin repeat domain-containing protein 52</fullName>
    </submittedName>
</protein>
<feature type="repeat" description="ANK" evidence="2">
    <location>
        <begin position="836"/>
        <end position="868"/>
    </location>
</feature>
<dbReference type="OMA" id="WVACQLE"/>
<sequence length="968" mass="107686">MEAAGLVIGVAGLAGLFNSCLEAVDKVQSYQTFGADSHVLDTRFQVAKARFERWGQGVGIEKGKLQPYHHLALDDKETSTVVTDVLHIIIKAICDAGNTPRRTRAAGPGDDSSSLHGLRTPYASDSRRRKLTWALWGKGARTEQVELFEKLVQELHNLVPPRSHPRERTSLVHAWPVEVRRVLDRIDREMKAETRRELHSWLGQRPPNERYHDSLQQRVNNTCNWILERPAFRHWLATDACVGPKLLWINGAAGFGKTILCAHVVEHLMSKLDTPVAQFFFTSDSEGRDDPYLALRSWVSQIVSHHESAYEHVRKRWESDSDPLATRATIITVFKELLDVVAGCTFVADGLDECAYLDNSSTSVAKFVHDVTQAVAGTNARILFVSRDEHKIRRALVVDARESFAEYRILPEDVRSDNAAYSQSIVNRKLPNKSDDLRAALSEAMTDRCQGQFLWLKMQEESLREGMNKKRLQDAIANTPTELGHLYDRNWTRVTRLGEWERHRAFALLRWTAFALRPLTVCEITEAALIDESEDFPLEDLPDDVDDAFVNSEIIGLCGPLLEVRNDPIDPSPSRRTVHLPHFSVRQYLLYQLPTPGWIRQNDDLRTSYEQLQNTLLAKACLQYVSFRQVWEDIPHDSLPSTGMSFRSYAATSWYQHVNMGLPKHAEIARLSVRFLSRNNPAWNSWRTWVESQDAERQEKEAEAITPSPLYYAVKLHLTDVAISLITEQNANETSSLGRSALFVACANGNIDVVDILLEKGADITIASNSGWTPMDVASYSGHAEVVKLLLEKGADITIADNNGRTPVHSASRNGHVKVVKLLLEKGAAIAIAGNNGRTPVHSASLNGHAEVVKLLLEKGADITIADNDGWTPVNAASANGHFEVGADFAIADNYGWTPVNSASRNGHVKVVKLLLEEGADITIADNDGWTPVHSASANGHFEVVKLPPGHGTDSTVGSQEGTDEGGH</sequence>
<feature type="domain" description="Nephrocystin 3-like N-terminal" evidence="5">
    <location>
        <begin position="221"/>
        <end position="387"/>
    </location>
</feature>
<feature type="region of interest" description="Disordered" evidence="3">
    <location>
        <begin position="100"/>
        <end position="120"/>
    </location>
</feature>
<dbReference type="SUPFAM" id="SSF48403">
    <property type="entry name" value="Ankyrin repeat"/>
    <property type="match status" value="1"/>
</dbReference>
<dbReference type="Pfam" id="PF24883">
    <property type="entry name" value="NPHP3_N"/>
    <property type="match status" value="1"/>
</dbReference>
<dbReference type="EMBL" id="LSBI01000006">
    <property type="protein sequence ID" value="OAQ89061.1"/>
    <property type="molecule type" value="Genomic_DNA"/>
</dbReference>
<feature type="repeat" description="ANK" evidence="2">
    <location>
        <begin position="895"/>
        <end position="927"/>
    </location>
</feature>
<dbReference type="InterPro" id="IPR002110">
    <property type="entry name" value="Ankyrin_rpt"/>
</dbReference>
<evidence type="ECO:0000256" key="3">
    <source>
        <dbReference type="SAM" id="MobiDB-lite"/>
    </source>
</evidence>
<accession>A0A179HHK6</accession>
<keyword evidence="2" id="KW-0040">ANK repeat</keyword>
<dbReference type="InterPro" id="IPR036770">
    <property type="entry name" value="Ankyrin_rpt-contain_sf"/>
</dbReference>
<dbReference type="InterPro" id="IPR027417">
    <property type="entry name" value="P-loop_NTPase"/>
</dbReference>
<reference evidence="6 7" key="1">
    <citation type="submission" date="2016-02" db="EMBL/GenBank/DDBJ databases">
        <title>Biosynthesis of antibiotic leucinostatins and their inhibition on Phytophthora in bio-control Purpureocillium lilacinum.</title>
        <authorList>
            <person name="Wang G."/>
            <person name="Liu Z."/>
            <person name="Lin R."/>
            <person name="Li E."/>
            <person name="Mao Z."/>
            <person name="Ling J."/>
            <person name="Yin W."/>
            <person name="Xie B."/>
        </authorList>
    </citation>
    <scope>NUCLEOTIDE SEQUENCE [LARGE SCALE GENOMIC DNA]</scope>
    <source>
        <strain evidence="6">PLFJ-1</strain>
    </source>
</reference>
<feature type="region of interest" description="Disordered" evidence="3">
    <location>
        <begin position="947"/>
        <end position="968"/>
    </location>
</feature>
<dbReference type="PANTHER" id="PTHR22677">
    <property type="entry name" value="ANKYRIN REPEAT DOMAIN-CONTAINING PROTEIN 60"/>
    <property type="match status" value="1"/>
</dbReference>
<feature type="repeat" description="ANK" evidence="2">
    <location>
        <begin position="737"/>
        <end position="769"/>
    </location>
</feature>
<dbReference type="PROSITE" id="PS50297">
    <property type="entry name" value="ANK_REP_REGION"/>
    <property type="match status" value="6"/>
</dbReference>
<name>A0A179HHK6_PURLI</name>
<feature type="repeat" description="ANK" evidence="2">
    <location>
        <begin position="803"/>
        <end position="835"/>
    </location>
</feature>
<evidence type="ECO:0000259" key="5">
    <source>
        <dbReference type="Pfam" id="PF24883"/>
    </source>
</evidence>
<dbReference type="Gene3D" id="3.40.50.300">
    <property type="entry name" value="P-loop containing nucleotide triphosphate hydrolases"/>
    <property type="match status" value="1"/>
</dbReference>
<evidence type="ECO:0000256" key="1">
    <source>
        <dbReference type="ARBA" id="ARBA00022737"/>
    </source>
</evidence>
<dbReference type="InterPro" id="IPR029498">
    <property type="entry name" value="HeLo_dom"/>
</dbReference>
<feature type="repeat" description="ANK" evidence="2">
    <location>
        <begin position="770"/>
        <end position="802"/>
    </location>
</feature>
<dbReference type="PRINTS" id="PR01415">
    <property type="entry name" value="ANKYRIN"/>
</dbReference>
<feature type="domain" description="Prion-inhibition and propagation HeLo" evidence="4">
    <location>
        <begin position="5"/>
        <end position="168"/>
    </location>
</feature>
<dbReference type="AlphaFoldDB" id="A0A179HHK6"/>
<evidence type="ECO:0000256" key="2">
    <source>
        <dbReference type="PROSITE-ProRule" id="PRU00023"/>
    </source>
</evidence>
<dbReference type="PROSITE" id="PS50088">
    <property type="entry name" value="ANK_REPEAT"/>
    <property type="match status" value="6"/>
</dbReference>